<reference evidence="2" key="1">
    <citation type="submission" date="2020-05" db="EMBL/GenBank/DDBJ databases">
        <authorList>
            <person name="Chiriac C."/>
            <person name="Salcher M."/>
            <person name="Ghai R."/>
            <person name="Kavagutti S V."/>
        </authorList>
    </citation>
    <scope>NUCLEOTIDE SEQUENCE</scope>
</reference>
<accession>A0A6J7UFV3</accession>
<proteinExistence type="predicted"/>
<dbReference type="Pfam" id="PF19700">
    <property type="entry name" value="DUF6198"/>
    <property type="match status" value="1"/>
</dbReference>
<dbReference type="InterPro" id="IPR038750">
    <property type="entry name" value="YczE/YyaS-like"/>
</dbReference>
<protein>
    <submittedName>
        <fullName evidence="2">Unannotated protein</fullName>
    </submittedName>
</protein>
<dbReference type="PANTHER" id="PTHR40078">
    <property type="entry name" value="INTEGRAL MEMBRANE PROTEIN-RELATED"/>
    <property type="match status" value="1"/>
</dbReference>
<gene>
    <name evidence="2" type="ORF">UFOPK4347_00795</name>
</gene>
<evidence type="ECO:0000256" key="1">
    <source>
        <dbReference type="SAM" id="Phobius"/>
    </source>
</evidence>
<feature type="transmembrane region" description="Helical" evidence="1">
    <location>
        <begin position="110"/>
        <end position="134"/>
    </location>
</feature>
<organism evidence="2">
    <name type="scientific">freshwater metagenome</name>
    <dbReference type="NCBI Taxonomy" id="449393"/>
    <lineage>
        <taxon>unclassified sequences</taxon>
        <taxon>metagenomes</taxon>
        <taxon>ecological metagenomes</taxon>
    </lineage>
</organism>
<feature type="transmembrane region" description="Helical" evidence="1">
    <location>
        <begin position="60"/>
        <end position="78"/>
    </location>
</feature>
<evidence type="ECO:0000313" key="2">
    <source>
        <dbReference type="EMBL" id="CAB5064741.1"/>
    </source>
</evidence>
<dbReference type="PANTHER" id="PTHR40078:SF1">
    <property type="entry name" value="INTEGRAL MEMBRANE PROTEIN"/>
    <property type="match status" value="1"/>
</dbReference>
<feature type="transmembrane region" description="Helical" evidence="1">
    <location>
        <begin position="165"/>
        <end position="193"/>
    </location>
</feature>
<dbReference type="EMBL" id="CAFBQU010000016">
    <property type="protein sequence ID" value="CAB5064741.1"/>
    <property type="molecule type" value="Genomic_DNA"/>
</dbReference>
<dbReference type="AlphaFoldDB" id="A0A6J7UFV3"/>
<name>A0A6J7UFV3_9ZZZZ</name>
<keyword evidence="1" id="KW-0472">Membrane</keyword>
<keyword evidence="1" id="KW-0812">Transmembrane</keyword>
<keyword evidence="1" id="KW-1133">Transmembrane helix</keyword>
<feature type="transmembrane region" description="Helical" evidence="1">
    <location>
        <begin position="21"/>
        <end position="40"/>
    </location>
</feature>
<sequence>MPSTSTPRPLRERFFERLSRCAAGLFCFGAGIACFVHSNLGVPPWDVLHQGISEKADIKMGTVIIIVGVVLLLAWIPLRMKPGIGTIMNAIQIGLVENFMDDLLPHSQLIVARVAFLVAGMLFIAFGSGLYIGAELGSGPRDGLMLGLNKRFGISIRLARTTVEIVVLVVGLILGGSIGLGTFVFAFGIGPLVQKALVALRMSPSLNESATGQALEM</sequence>